<evidence type="ECO:0000256" key="1">
    <source>
        <dbReference type="ARBA" id="ARBA00022801"/>
    </source>
</evidence>
<accession>A0A1G6Z9Z4</accession>
<evidence type="ECO:0000313" key="4">
    <source>
        <dbReference type="Proteomes" id="UP000199034"/>
    </source>
</evidence>
<dbReference type="PRINTS" id="PR00412">
    <property type="entry name" value="EPOXHYDRLASE"/>
</dbReference>
<dbReference type="GO" id="GO:0016787">
    <property type="term" value="F:hydrolase activity"/>
    <property type="evidence" value="ECO:0007669"/>
    <property type="project" value="UniProtKB-KW"/>
</dbReference>
<evidence type="ECO:0000313" key="3">
    <source>
        <dbReference type="EMBL" id="SDD98586.1"/>
    </source>
</evidence>
<dbReference type="STRING" id="1045774.SAMN05421872_11339"/>
<keyword evidence="1" id="KW-0378">Hydrolase</keyword>
<dbReference type="OrthoDB" id="2987348at2"/>
<dbReference type="SUPFAM" id="SSF53474">
    <property type="entry name" value="alpha/beta-Hydrolases"/>
    <property type="match status" value="1"/>
</dbReference>
<organism evidence="3 4">
    <name type="scientific">Nocardioides lianchengensis</name>
    <dbReference type="NCBI Taxonomy" id="1045774"/>
    <lineage>
        <taxon>Bacteria</taxon>
        <taxon>Bacillati</taxon>
        <taxon>Actinomycetota</taxon>
        <taxon>Actinomycetes</taxon>
        <taxon>Propionibacteriales</taxon>
        <taxon>Nocardioidaceae</taxon>
        <taxon>Nocardioides</taxon>
    </lineage>
</organism>
<dbReference type="AlphaFoldDB" id="A0A1G6Z9Z4"/>
<gene>
    <name evidence="3" type="ORF">SAMN05421872_11339</name>
</gene>
<dbReference type="Proteomes" id="UP000199034">
    <property type="component" value="Unassembled WGS sequence"/>
</dbReference>
<proteinExistence type="predicted"/>
<dbReference type="InterPro" id="IPR000639">
    <property type="entry name" value="Epox_hydrolase-like"/>
</dbReference>
<evidence type="ECO:0000259" key="2">
    <source>
        <dbReference type="Pfam" id="PF00561"/>
    </source>
</evidence>
<dbReference type="Pfam" id="PF00561">
    <property type="entry name" value="Abhydrolase_1"/>
    <property type="match status" value="1"/>
</dbReference>
<dbReference type="InterPro" id="IPR029058">
    <property type="entry name" value="AB_hydrolase_fold"/>
</dbReference>
<reference evidence="4" key="1">
    <citation type="submission" date="2016-10" db="EMBL/GenBank/DDBJ databases">
        <authorList>
            <person name="Varghese N."/>
            <person name="Submissions S."/>
        </authorList>
    </citation>
    <scope>NUCLEOTIDE SEQUENCE [LARGE SCALE GENOMIC DNA]</scope>
    <source>
        <strain evidence="4">CGMCC 4.6858</strain>
    </source>
</reference>
<sequence>MTRLTTYARGPLFFDVTDTGPEDGTPVVLLHGFPERASCWREVAPLLHAQGLRTYAPDQRGYSPGARPRGRSSYVVSELVADVVALIEAIGGPVHLVGHDWGANVGWSVAARHPELVRSWTAVSVPHPAAFVKAMKTTRQGLHSWYMGLFQVPLVVEGLARWAGGPVDQGLRRTGMSRDEVARFRTEIVEHGALPGALGWYRALPLSRGRGMGGRVRVPTTLVWSTGDSAIVRPGVDWCEQYVDAPYELVVLEDVSHWIPTHAPEPLADAILARIASVA</sequence>
<name>A0A1G6Z9Z4_9ACTN</name>
<dbReference type="InterPro" id="IPR000073">
    <property type="entry name" value="AB_hydrolase_1"/>
</dbReference>
<dbReference type="PANTHER" id="PTHR43329">
    <property type="entry name" value="EPOXIDE HYDROLASE"/>
    <property type="match status" value="1"/>
</dbReference>
<dbReference type="EMBL" id="FMZM01000013">
    <property type="protein sequence ID" value="SDD98586.1"/>
    <property type="molecule type" value="Genomic_DNA"/>
</dbReference>
<dbReference type="RefSeq" id="WP_090860251.1">
    <property type="nucleotide sequence ID" value="NZ_FMZM01000013.1"/>
</dbReference>
<protein>
    <submittedName>
        <fullName evidence="3">Pimeloyl-ACP methyl ester carboxylesterase</fullName>
    </submittedName>
</protein>
<feature type="domain" description="AB hydrolase-1" evidence="2">
    <location>
        <begin position="26"/>
        <end position="259"/>
    </location>
</feature>
<keyword evidence="4" id="KW-1185">Reference proteome</keyword>
<dbReference type="Gene3D" id="3.40.50.1820">
    <property type="entry name" value="alpha/beta hydrolase"/>
    <property type="match status" value="1"/>
</dbReference>